<sequence>MKKKKMLLFSGITTTLAAVATGLFGFALSNKLMYIQQKDPEFIRERETTAKRFDEAWYNNNLKCELNIDSPNGYAIRGIMFQPLQTNNTIIICHGVTENKINSVKYARLFERLGYNSVIFDHRRHGDSGGKTTSYGHYEKYDLDAVVKTVKAMIGEDAILGIHGESMGAATMLLYAGTVEDGADFYISDCAFSDFSMLLRQIAKTEFKYGSIIPVHFADFFVRLRDGYSFKSVTPAEAAAHIQKPVLFIHSIPDTFIPAAMSLDLYHKKAGPKKLKLFDTGEHAQSFNENMDEYEDLIHDFLECFIYKKINQEPSSSNVIPFHF</sequence>
<evidence type="ECO:0000313" key="2">
    <source>
        <dbReference type="EMBL" id="KOY82868.1"/>
    </source>
</evidence>
<feature type="domain" description="AB hydrolase-1" evidence="1">
    <location>
        <begin position="89"/>
        <end position="196"/>
    </location>
</feature>
<dbReference type="PATRIC" id="fig|33935.3.peg.621"/>
<gene>
    <name evidence="2" type="ORF">ADM90_05980</name>
</gene>
<evidence type="ECO:0000313" key="3">
    <source>
        <dbReference type="Proteomes" id="UP000037977"/>
    </source>
</evidence>
<dbReference type="Proteomes" id="UP000037977">
    <property type="component" value="Unassembled WGS sequence"/>
</dbReference>
<protein>
    <recommendedName>
        <fullName evidence="1">AB hydrolase-1 domain-containing protein</fullName>
    </recommendedName>
</protein>
<dbReference type="PANTHER" id="PTHR43358:SF5">
    <property type="entry name" value="EXPORTED PROTEIN"/>
    <property type="match status" value="1"/>
</dbReference>
<dbReference type="PANTHER" id="PTHR43358">
    <property type="entry name" value="ALPHA/BETA-HYDROLASE"/>
    <property type="match status" value="1"/>
</dbReference>
<organism evidence="2 3">
    <name type="scientific">Lysinibacillus macroides</name>
    <dbReference type="NCBI Taxonomy" id="33935"/>
    <lineage>
        <taxon>Bacteria</taxon>
        <taxon>Bacillati</taxon>
        <taxon>Bacillota</taxon>
        <taxon>Bacilli</taxon>
        <taxon>Bacillales</taxon>
        <taxon>Bacillaceae</taxon>
        <taxon>Lysinibacillus</taxon>
    </lineage>
</organism>
<dbReference type="InterPro" id="IPR029058">
    <property type="entry name" value="AB_hydrolase_fold"/>
</dbReference>
<dbReference type="RefSeq" id="WP_053994106.1">
    <property type="nucleotide sequence ID" value="NZ_CP065643.1"/>
</dbReference>
<proteinExistence type="predicted"/>
<dbReference type="STRING" id="33935.ADM90_05980"/>
<reference evidence="2 3" key="1">
    <citation type="submission" date="2015-07" db="EMBL/GenBank/DDBJ databases">
        <title>Genome sequencing project for genomic taxonomy and phylogenomics of Bacillus-like bacteria.</title>
        <authorList>
            <person name="Liu B."/>
            <person name="Wang J."/>
            <person name="Zhu Y."/>
            <person name="Liu G."/>
            <person name="Chen Q."/>
            <person name="Chen Z."/>
            <person name="Che J."/>
            <person name="Ge C."/>
            <person name="Shi H."/>
            <person name="Pan Z."/>
            <person name="Liu X."/>
        </authorList>
    </citation>
    <scope>NUCLEOTIDE SEQUENCE [LARGE SCALE GENOMIC DNA]</scope>
    <source>
        <strain evidence="2 3">DSM 54</strain>
    </source>
</reference>
<dbReference type="Gene3D" id="3.40.50.1820">
    <property type="entry name" value="alpha/beta hydrolase"/>
    <property type="match status" value="1"/>
</dbReference>
<dbReference type="AlphaFoldDB" id="A0A0M9DJT1"/>
<dbReference type="Pfam" id="PF00561">
    <property type="entry name" value="Abhydrolase_1"/>
    <property type="match status" value="1"/>
</dbReference>
<evidence type="ECO:0000259" key="1">
    <source>
        <dbReference type="Pfam" id="PF00561"/>
    </source>
</evidence>
<accession>A0A0M9DJT1</accession>
<dbReference type="InterPro" id="IPR000073">
    <property type="entry name" value="AB_hydrolase_1"/>
</dbReference>
<dbReference type="SUPFAM" id="SSF53474">
    <property type="entry name" value="alpha/beta-Hydrolases"/>
    <property type="match status" value="1"/>
</dbReference>
<keyword evidence="3" id="KW-1185">Reference proteome</keyword>
<dbReference type="EMBL" id="LGCI01000005">
    <property type="protein sequence ID" value="KOY82868.1"/>
    <property type="molecule type" value="Genomic_DNA"/>
</dbReference>
<comment type="caution">
    <text evidence="2">The sequence shown here is derived from an EMBL/GenBank/DDBJ whole genome shotgun (WGS) entry which is preliminary data.</text>
</comment>
<name>A0A0M9DJT1_9BACI</name>
<dbReference type="InterPro" id="IPR052920">
    <property type="entry name" value="DNA-binding_regulatory"/>
</dbReference>